<dbReference type="PANTHER" id="PTHR43498:SF1">
    <property type="entry name" value="COB--COM HETERODISULFIDE REDUCTASE IRON-SULFUR SUBUNIT A"/>
    <property type="match status" value="1"/>
</dbReference>
<proteinExistence type="inferred from homology"/>
<dbReference type="InterPro" id="IPR017900">
    <property type="entry name" value="4Fe4S_Fe_S_CS"/>
</dbReference>
<keyword evidence="3" id="KW-0004">4Fe-4S</keyword>
<feature type="domain" description="4Fe-4S ferredoxin-type" evidence="9">
    <location>
        <begin position="1062"/>
        <end position="1091"/>
    </location>
</feature>
<dbReference type="PROSITE" id="PS00198">
    <property type="entry name" value="4FE4S_FER_1"/>
    <property type="match status" value="3"/>
</dbReference>
<dbReference type="PRINTS" id="PR00419">
    <property type="entry name" value="ADXRDTASE"/>
</dbReference>
<feature type="domain" description="4Fe-4S ferredoxin-type" evidence="9">
    <location>
        <begin position="246"/>
        <end position="276"/>
    </location>
</feature>
<dbReference type="SUPFAM" id="SSF51971">
    <property type="entry name" value="Nucleotide-binding domain"/>
    <property type="match status" value="1"/>
</dbReference>
<dbReference type="InterPro" id="IPR028261">
    <property type="entry name" value="DPD_II"/>
</dbReference>
<dbReference type="InterPro" id="IPR017896">
    <property type="entry name" value="4Fe4S_Fe-S-bd"/>
</dbReference>
<dbReference type="Pfam" id="PF13237">
    <property type="entry name" value="Fer4_10"/>
    <property type="match status" value="1"/>
</dbReference>
<evidence type="ECO:0000256" key="6">
    <source>
        <dbReference type="ARBA" id="ARBA00023002"/>
    </source>
</evidence>
<dbReference type="Pfam" id="PF12831">
    <property type="entry name" value="FAD_oxidored"/>
    <property type="match status" value="1"/>
</dbReference>
<evidence type="ECO:0000259" key="9">
    <source>
        <dbReference type="PROSITE" id="PS51379"/>
    </source>
</evidence>
<dbReference type="Gene3D" id="1.10.1060.10">
    <property type="entry name" value="Alpha-helical ferredoxin"/>
    <property type="match status" value="2"/>
</dbReference>
<feature type="domain" description="4Fe-4S ferredoxin-type" evidence="9">
    <location>
        <begin position="1093"/>
        <end position="1122"/>
    </location>
</feature>
<dbReference type="SUPFAM" id="SSF54862">
    <property type="entry name" value="4Fe-4S ferredoxins"/>
    <property type="match status" value="1"/>
</dbReference>
<evidence type="ECO:0000256" key="4">
    <source>
        <dbReference type="ARBA" id="ARBA00022723"/>
    </source>
</evidence>
<name>E1YJ26_9BACT</name>
<keyword evidence="6" id="KW-0560">Oxidoreductase</keyword>
<keyword evidence="8" id="KW-0411">Iron-sulfur</keyword>
<dbReference type="SUPFAM" id="SSF51905">
    <property type="entry name" value="FAD/NAD(P)-binding domain"/>
    <property type="match status" value="2"/>
</dbReference>
<dbReference type="InterPro" id="IPR039650">
    <property type="entry name" value="HdrA-like"/>
</dbReference>
<keyword evidence="4" id="KW-0479">Metal-binding</keyword>
<evidence type="ECO:0000256" key="1">
    <source>
        <dbReference type="ARBA" id="ARBA00001974"/>
    </source>
</evidence>
<keyword evidence="5" id="KW-0285">Flavoprotein</keyword>
<dbReference type="GO" id="GO:0051539">
    <property type="term" value="F:4 iron, 4 sulfur cluster binding"/>
    <property type="evidence" value="ECO:0007669"/>
    <property type="project" value="UniProtKB-KW"/>
</dbReference>
<gene>
    <name evidence="10" type="ORF">N47_E47920</name>
</gene>
<dbReference type="EMBL" id="FR695877">
    <property type="protein sequence ID" value="CBX31280.1"/>
    <property type="molecule type" value="Genomic_DNA"/>
</dbReference>
<reference evidence="10" key="1">
    <citation type="journal article" date="2011" name="Environ. Microbiol.">
        <title>Genomic insights into the metabolic potential of the polycyclic aromatic hydrocarbon degrading sulfate-reducing Deltaproteobacterium N47.</title>
        <authorList>
            <person name="Bergmann F."/>
            <person name="Selesi D."/>
            <person name="Weinmaier T."/>
            <person name="Tischler P."/>
            <person name="Rattei T."/>
            <person name="Meckenstock R.U."/>
        </authorList>
    </citation>
    <scope>NUCLEOTIDE SEQUENCE</scope>
</reference>
<dbReference type="InterPro" id="IPR009051">
    <property type="entry name" value="Helical_ferredxn"/>
</dbReference>
<comment type="cofactor">
    <cofactor evidence="1">
        <name>FAD</name>
        <dbReference type="ChEBI" id="CHEBI:57692"/>
    </cofactor>
</comment>
<dbReference type="InterPro" id="IPR036188">
    <property type="entry name" value="FAD/NAD-bd_sf"/>
</dbReference>
<dbReference type="SUPFAM" id="SSF46548">
    <property type="entry name" value="alpha-helical ferredoxin"/>
    <property type="match status" value="2"/>
</dbReference>
<evidence type="ECO:0000256" key="7">
    <source>
        <dbReference type="ARBA" id="ARBA00023004"/>
    </source>
</evidence>
<organism evidence="10">
    <name type="scientific">uncultured Desulfobacterium sp</name>
    <dbReference type="NCBI Taxonomy" id="201089"/>
    <lineage>
        <taxon>Bacteria</taxon>
        <taxon>Pseudomonadati</taxon>
        <taxon>Thermodesulfobacteriota</taxon>
        <taxon>Desulfobacteria</taxon>
        <taxon>Desulfobacterales</taxon>
        <taxon>Desulfobacteriaceae</taxon>
        <taxon>Desulfobacterium</taxon>
        <taxon>environmental samples</taxon>
    </lineage>
</organism>
<dbReference type="InterPro" id="IPR023753">
    <property type="entry name" value="FAD/NAD-binding_dom"/>
</dbReference>
<evidence type="ECO:0000256" key="3">
    <source>
        <dbReference type="ARBA" id="ARBA00022485"/>
    </source>
</evidence>
<sequence length="1137" mass="124657">MSNQTIVVRSAMSDRIGFYICHCGINIAYKVRVKEVAEYAATLPNVEVSRDYLFMCSDPGQELIENDIRQHHLTRVIVSSCSPRMHEKTFRAACQRGGLNPYKAFHMVCVREHVSWVTENEDEATKKAKELVRAGIMRVTRQHELTPATFSVCTNTLVVGGGIAGMQASLDIAKAGYKVYLVERQPTIGGHMLQYDKTFPTLDCAACIGTPKMVSVGQEQKIKLLTHSEVQDVSGFVGNFKIKVKRKARYVETNCTGCGECEKVCPVEFSNEWDVNTKIRKAIYRPFPQAVPITYCIDKYDRAPCVQTCPAGTNVQGYVALIKAGKFKEALNLIMERLPLPGTLGRVCPAPCEKACRRAEVDTAVAIRDLKRFAADQTDISMLPMPDIKDLPGKIAVIGSGPAGLTVAYYLRLKGYQVTIFEALPVLGGMLRLGIPDYRLPPEILDKEIRNILRLGIKVQTEKKLGIDFSIDDLKNEGFKAIFLGIGAHKSLKLQIPGEKGLDVVIDAVDFLNQMNLANIEKPGDRVVVIGGGNVAIDAARSALRIGCKQVDIIYRRSREQMPADPEEIRDTLEEGIKIHYLTSPVAIRGNGGRVNAVECIRNELGLPDASGRSRPVPVKGSEFVIECDAVIPAIGQEPDIDWLVKDKLVEVSKRNTINVNPHTMQTNVSYIFGGGDAVSGPATVVEAISAGHKAVEAIHRFLCNDNPENLSQSVALKEPPGNNWAGIPEYAIKTDRVKPQYRDVKDRITSFKEVSLSFVKQEAQAEASRCINCGGCCECKLCVASCEAKAIKHNMKDEIEEIEAGSIIVATGFDPLNPTPMHQYGYGKYSNVFTNLEFERISNATGPTGGKLLKRSLANRLKFTEPPKSVAILHCIGSRDINYHEYCSRTCCMYALKYAHLIKDKCGHDTEVYNFYIDMRCFGKGYEEFYKRVQSEGVRMIRGKASRIEEKNGILTVTAEDTLSDRILKIPVEMVILCTAMEPRSDANEISRTFGISVGSDGFFLEEHPKLEPVSTATSGIFLAGTCQGPKDIPDTVAQAKGAAAEALALSISGRVAVSPMISFIDPDICIGCRVCIDLCAYSAIEFNALKGISVVNEAVCKGCGSCSGYCPSGAAQIRHFTGKQIFSEIDGLLAG</sequence>
<evidence type="ECO:0000256" key="2">
    <source>
        <dbReference type="ARBA" id="ARBA00006561"/>
    </source>
</evidence>
<dbReference type="Gene3D" id="3.30.70.20">
    <property type="match status" value="2"/>
</dbReference>
<comment type="similarity">
    <text evidence="2">Belongs to the HdrA family.</text>
</comment>
<dbReference type="GO" id="GO:0046872">
    <property type="term" value="F:metal ion binding"/>
    <property type="evidence" value="ECO:0007669"/>
    <property type="project" value="UniProtKB-KW"/>
</dbReference>
<dbReference type="Pfam" id="PF00037">
    <property type="entry name" value="Fer4"/>
    <property type="match status" value="1"/>
</dbReference>
<dbReference type="GO" id="GO:0016491">
    <property type="term" value="F:oxidoreductase activity"/>
    <property type="evidence" value="ECO:0007669"/>
    <property type="project" value="UniProtKB-KW"/>
</dbReference>
<dbReference type="PROSITE" id="PS51379">
    <property type="entry name" value="4FE4S_FER_2"/>
    <property type="match status" value="3"/>
</dbReference>
<dbReference type="Pfam" id="PF14691">
    <property type="entry name" value="Fer4_20"/>
    <property type="match status" value="1"/>
</dbReference>
<dbReference type="Gene3D" id="3.50.50.60">
    <property type="entry name" value="FAD/NAD(P)-binding domain"/>
    <property type="match status" value="3"/>
</dbReference>
<protein>
    <recommendedName>
        <fullName evidence="9">4Fe-4S ferredoxin-type domain-containing protein</fullName>
    </recommendedName>
</protein>
<dbReference type="Pfam" id="PF07992">
    <property type="entry name" value="Pyr_redox_2"/>
    <property type="match status" value="1"/>
</dbReference>
<keyword evidence="5" id="KW-0274">FAD</keyword>
<keyword evidence="7" id="KW-0408">Iron</keyword>
<accession>E1YJ26</accession>
<dbReference type="AlphaFoldDB" id="E1YJ26"/>
<evidence type="ECO:0000256" key="5">
    <source>
        <dbReference type="ARBA" id="ARBA00022827"/>
    </source>
</evidence>
<evidence type="ECO:0000256" key="8">
    <source>
        <dbReference type="ARBA" id="ARBA00023014"/>
    </source>
</evidence>
<dbReference type="PANTHER" id="PTHR43498">
    <property type="entry name" value="FERREDOXIN:COB-COM HETERODISULFIDE REDUCTASE SUBUNIT A"/>
    <property type="match status" value="1"/>
</dbReference>
<evidence type="ECO:0000313" key="10">
    <source>
        <dbReference type="EMBL" id="CBX31280.1"/>
    </source>
</evidence>